<dbReference type="PANTHER" id="PTHR22911:SF79">
    <property type="entry name" value="MOBA-LIKE NTP TRANSFERASE DOMAIN-CONTAINING PROTEIN"/>
    <property type="match status" value="1"/>
</dbReference>
<name>A0A1V3U5Z9_ELIME</name>
<dbReference type="AlphaFoldDB" id="A0A1V3U5Z9"/>
<feature type="transmembrane region" description="Helical" evidence="1">
    <location>
        <begin position="262"/>
        <end position="283"/>
    </location>
</feature>
<feature type="domain" description="EamA" evidence="2">
    <location>
        <begin position="143"/>
        <end position="279"/>
    </location>
</feature>
<keyword evidence="1" id="KW-0812">Transmembrane</keyword>
<sequence length="294" mass="32786">MFKSAQFRLHLIVFLWGFTAILGKLITVDALELVFFRMLFAAIFLYIFIRVVKKQSMKVSRKLFLQLIGIGGLMGGHWLCFFYSIKISNVSIALSCLATVTLFVSVLEPIVYRRKLDWVELLLGLVIVSCISLIFNVEFEHKMGIIFGIICAALGATFTVFNGKLYGKTSSENIIFYEIFGGWILVSLFLLASGDITSVAAIDTKNIILLIVLAGLFTAYPMLESVRLMQYISPFTLALTVNLEPVYGIVLAYFIFGKSEEMSPVFYGASAVMILAIVVNGIVKARRKKLPAVH</sequence>
<comment type="caution">
    <text evidence="3">The sequence shown here is derived from an EMBL/GenBank/DDBJ whole genome shotgun (WGS) entry which is preliminary data.</text>
</comment>
<feature type="transmembrane region" description="Helical" evidence="1">
    <location>
        <begin position="235"/>
        <end position="256"/>
    </location>
</feature>
<dbReference type="InterPro" id="IPR000620">
    <property type="entry name" value="EamA_dom"/>
</dbReference>
<feature type="transmembrane region" description="Helical" evidence="1">
    <location>
        <begin position="143"/>
        <end position="162"/>
    </location>
</feature>
<reference evidence="3 4" key="1">
    <citation type="submission" date="2016-11" db="EMBL/GenBank/DDBJ databases">
        <title>Genome sequence and comparative genomic analysis of clinical strain Elizabethkingia meningoseptica 61421 PRCM.</title>
        <authorList>
            <person name="Wang M."/>
            <person name="Hu S."/>
            <person name="Cao L."/>
            <person name="Jiang T."/>
            <person name="Zhou Y."/>
            <person name="Ming D."/>
        </authorList>
    </citation>
    <scope>NUCLEOTIDE SEQUENCE [LARGE SCALE GENOMIC DNA]</scope>
    <source>
        <strain evidence="3 4">61421 PRCM</strain>
    </source>
</reference>
<dbReference type="eggNOG" id="COG0697">
    <property type="taxonomic scope" value="Bacteria"/>
</dbReference>
<evidence type="ECO:0000256" key="1">
    <source>
        <dbReference type="SAM" id="Phobius"/>
    </source>
</evidence>
<keyword evidence="1" id="KW-0472">Membrane</keyword>
<dbReference type="Pfam" id="PF00892">
    <property type="entry name" value="EamA"/>
    <property type="match status" value="2"/>
</dbReference>
<keyword evidence="1" id="KW-1133">Transmembrane helix</keyword>
<protein>
    <submittedName>
        <fullName evidence="3">Permease</fullName>
    </submittedName>
</protein>
<dbReference type="GO" id="GO:0016020">
    <property type="term" value="C:membrane"/>
    <property type="evidence" value="ECO:0007669"/>
    <property type="project" value="InterPro"/>
</dbReference>
<dbReference type="PANTHER" id="PTHR22911">
    <property type="entry name" value="ACYL-MALONYL CONDENSING ENZYME-RELATED"/>
    <property type="match status" value="1"/>
</dbReference>
<feature type="transmembrane region" description="Helical" evidence="1">
    <location>
        <begin position="34"/>
        <end position="52"/>
    </location>
</feature>
<dbReference type="SUPFAM" id="SSF103481">
    <property type="entry name" value="Multidrug resistance efflux transporter EmrE"/>
    <property type="match status" value="2"/>
</dbReference>
<dbReference type="GeneID" id="48544324"/>
<accession>A0A1V3U5Z9</accession>
<feature type="transmembrane region" description="Helical" evidence="1">
    <location>
        <begin position="206"/>
        <end position="223"/>
    </location>
</feature>
<proteinExistence type="predicted"/>
<evidence type="ECO:0000259" key="2">
    <source>
        <dbReference type="Pfam" id="PF00892"/>
    </source>
</evidence>
<gene>
    <name evidence="3" type="ORF">BMF97_00725</name>
</gene>
<dbReference type="OrthoDB" id="9150437at2"/>
<evidence type="ECO:0000313" key="4">
    <source>
        <dbReference type="Proteomes" id="UP000188947"/>
    </source>
</evidence>
<dbReference type="RefSeq" id="WP_016198704.1">
    <property type="nucleotide sequence ID" value="NZ_CP014338.1"/>
</dbReference>
<evidence type="ECO:0000313" key="3">
    <source>
        <dbReference type="EMBL" id="OOH97829.1"/>
    </source>
</evidence>
<feature type="transmembrane region" description="Helical" evidence="1">
    <location>
        <begin position="7"/>
        <end position="28"/>
    </location>
</feature>
<feature type="transmembrane region" description="Helical" evidence="1">
    <location>
        <begin position="91"/>
        <end position="111"/>
    </location>
</feature>
<feature type="transmembrane region" description="Helical" evidence="1">
    <location>
        <begin position="174"/>
        <end position="194"/>
    </location>
</feature>
<dbReference type="Proteomes" id="UP000188947">
    <property type="component" value="Unassembled WGS sequence"/>
</dbReference>
<organism evidence="3 4">
    <name type="scientific">Elizabethkingia meningoseptica</name>
    <name type="common">Chryseobacterium meningosepticum</name>
    <dbReference type="NCBI Taxonomy" id="238"/>
    <lineage>
        <taxon>Bacteria</taxon>
        <taxon>Pseudomonadati</taxon>
        <taxon>Bacteroidota</taxon>
        <taxon>Flavobacteriia</taxon>
        <taxon>Flavobacteriales</taxon>
        <taxon>Weeksellaceae</taxon>
        <taxon>Elizabethkingia</taxon>
    </lineage>
</organism>
<dbReference type="EMBL" id="MPOG01000001">
    <property type="protein sequence ID" value="OOH97829.1"/>
    <property type="molecule type" value="Genomic_DNA"/>
</dbReference>
<feature type="transmembrane region" description="Helical" evidence="1">
    <location>
        <begin position="64"/>
        <end position="85"/>
    </location>
</feature>
<feature type="domain" description="EamA" evidence="2">
    <location>
        <begin position="11"/>
        <end position="135"/>
    </location>
</feature>
<dbReference type="InterPro" id="IPR037185">
    <property type="entry name" value="EmrE-like"/>
</dbReference>
<dbReference type="STRING" id="238.BBD35_03385"/>
<dbReference type="KEGG" id="emg:BBD33_01565"/>
<keyword evidence="4" id="KW-1185">Reference proteome</keyword>
<feature type="transmembrane region" description="Helical" evidence="1">
    <location>
        <begin position="118"/>
        <end position="137"/>
    </location>
</feature>